<dbReference type="AlphaFoldDB" id="A0A482X6L5"/>
<protein>
    <submittedName>
        <fullName evidence="2">Uncharacterized protein</fullName>
    </submittedName>
</protein>
<name>A0A482X6L5_LAOST</name>
<dbReference type="Proteomes" id="UP000291343">
    <property type="component" value="Unassembled WGS sequence"/>
</dbReference>
<dbReference type="InParanoid" id="A0A482X6L5"/>
<feature type="region of interest" description="Disordered" evidence="1">
    <location>
        <begin position="34"/>
        <end position="75"/>
    </location>
</feature>
<organism evidence="2 3">
    <name type="scientific">Laodelphax striatellus</name>
    <name type="common">Small brown planthopper</name>
    <name type="synonym">Delphax striatella</name>
    <dbReference type="NCBI Taxonomy" id="195883"/>
    <lineage>
        <taxon>Eukaryota</taxon>
        <taxon>Metazoa</taxon>
        <taxon>Ecdysozoa</taxon>
        <taxon>Arthropoda</taxon>
        <taxon>Hexapoda</taxon>
        <taxon>Insecta</taxon>
        <taxon>Pterygota</taxon>
        <taxon>Neoptera</taxon>
        <taxon>Paraneoptera</taxon>
        <taxon>Hemiptera</taxon>
        <taxon>Auchenorrhyncha</taxon>
        <taxon>Fulgoroidea</taxon>
        <taxon>Delphacidae</taxon>
        <taxon>Criomorphinae</taxon>
        <taxon>Laodelphax</taxon>
    </lineage>
</organism>
<feature type="compositionally biased region" description="Basic and acidic residues" evidence="1">
    <location>
        <begin position="56"/>
        <end position="75"/>
    </location>
</feature>
<proteinExistence type="predicted"/>
<evidence type="ECO:0000313" key="3">
    <source>
        <dbReference type="Proteomes" id="UP000291343"/>
    </source>
</evidence>
<sequence>MKGRGPISTKAVVERDLCCATTTCKTRNLRVGEWDEQGPTDNMELENQRKRKKKEKRETEISDGVREGERAREEAGADISRLLVLQGVEDLDQVVCTDVNAIPEEVSVQHDDANRAPPGGGSGSFHKKTCVLDDRSLVCQPPNRTFTSSAATLVPGQTTRANL</sequence>
<keyword evidence="3" id="KW-1185">Reference proteome</keyword>
<evidence type="ECO:0000256" key="1">
    <source>
        <dbReference type="SAM" id="MobiDB-lite"/>
    </source>
</evidence>
<reference evidence="2 3" key="1">
    <citation type="journal article" date="2017" name="Gigascience">
        <title>Genome sequence of the small brown planthopper, Laodelphax striatellus.</title>
        <authorList>
            <person name="Zhu J."/>
            <person name="Jiang F."/>
            <person name="Wang X."/>
            <person name="Yang P."/>
            <person name="Bao Y."/>
            <person name="Zhao W."/>
            <person name="Wang W."/>
            <person name="Lu H."/>
            <person name="Wang Q."/>
            <person name="Cui N."/>
            <person name="Li J."/>
            <person name="Chen X."/>
            <person name="Luo L."/>
            <person name="Yu J."/>
            <person name="Kang L."/>
            <person name="Cui F."/>
        </authorList>
    </citation>
    <scope>NUCLEOTIDE SEQUENCE [LARGE SCALE GENOMIC DNA]</scope>
    <source>
        <strain evidence="2">Lst14</strain>
    </source>
</reference>
<dbReference type="EMBL" id="QKKF02016774">
    <property type="protein sequence ID" value="RZF41322.1"/>
    <property type="molecule type" value="Genomic_DNA"/>
</dbReference>
<comment type="caution">
    <text evidence="2">The sequence shown here is derived from an EMBL/GenBank/DDBJ whole genome shotgun (WGS) entry which is preliminary data.</text>
</comment>
<evidence type="ECO:0000313" key="2">
    <source>
        <dbReference type="EMBL" id="RZF41322.1"/>
    </source>
</evidence>
<gene>
    <name evidence="2" type="ORF">LSTR_LSTR000036</name>
</gene>
<accession>A0A482X6L5</accession>